<dbReference type="PANTHER" id="PTHR33393:SF11">
    <property type="entry name" value="POLYGLUTAMINE SYNTHESIS ACCESSORY PROTEIN RV0574C-RELATED"/>
    <property type="match status" value="1"/>
</dbReference>
<organism evidence="3 4">
    <name type="scientific">Verticiella sediminum</name>
    <dbReference type="NCBI Taxonomy" id="1247510"/>
    <lineage>
        <taxon>Bacteria</taxon>
        <taxon>Pseudomonadati</taxon>
        <taxon>Pseudomonadota</taxon>
        <taxon>Betaproteobacteria</taxon>
        <taxon>Burkholderiales</taxon>
        <taxon>Alcaligenaceae</taxon>
        <taxon>Verticiella</taxon>
    </lineage>
</organism>
<name>A0A556B1Y2_9BURK</name>
<dbReference type="OrthoDB" id="5405713at2"/>
<evidence type="ECO:0000259" key="2">
    <source>
        <dbReference type="SMART" id="SM00854"/>
    </source>
</evidence>
<comment type="caution">
    <text evidence="3">The sequence shown here is derived from an EMBL/GenBank/DDBJ whole genome shotgun (WGS) entry which is preliminary data.</text>
</comment>
<gene>
    <name evidence="3" type="ORF">FOZ76_00040</name>
</gene>
<evidence type="ECO:0000313" key="4">
    <source>
        <dbReference type="Proteomes" id="UP000318405"/>
    </source>
</evidence>
<dbReference type="CDD" id="cd07381">
    <property type="entry name" value="MPP_CapA"/>
    <property type="match status" value="1"/>
</dbReference>
<evidence type="ECO:0000313" key="3">
    <source>
        <dbReference type="EMBL" id="TSH99164.1"/>
    </source>
</evidence>
<dbReference type="PANTHER" id="PTHR33393">
    <property type="entry name" value="POLYGLUTAMINE SYNTHESIS ACCESSORY PROTEIN RV0574C-RELATED"/>
    <property type="match status" value="1"/>
</dbReference>
<reference evidence="3 4" key="1">
    <citation type="submission" date="2019-07" db="EMBL/GenBank/DDBJ databases">
        <title>Qingshengfaniella alkalisoli gen. nov., sp. nov., isolated from saline soil.</title>
        <authorList>
            <person name="Xu L."/>
            <person name="Huang X.-X."/>
            <person name="Sun J.-Q."/>
        </authorList>
    </citation>
    <scope>NUCLEOTIDE SEQUENCE [LARGE SCALE GENOMIC DNA]</scope>
    <source>
        <strain evidence="3 4">DSM 27279</strain>
    </source>
</reference>
<keyword evidence="4" id="KW-1185">Reference proteome</keyword>
<proteinExistence type="inferred from homology"/>
<evidence type="ECO:0000256" key="1">
    <source>
        <dbReference type="ARBA" id="ARBA00005662"/>
    </source>
</evidence>
<dbReference type="EMBL" id="VLTJ01000001">
    <property type="protein sequence ID" value="TSH99164.1"/>
    <property type="molecule type" value="Genomic_DNA"/>
</dbReference>
<dbReference type="Pfam" id="PF09587">
    <property type="entry name" value="PGA_cap"/>
    <property type="match status" value="1"/>
</dbReference>
<dbReference type="Proteomes" id="UP000318405">
    <property type="component" value="Unassembled WGS sequence"/>
</dbReference>
<sequence length="361" mass="38096">MASAILALAGDFVAIRPQHAPGEKACAVHALLHASDLAIGNFEMALAEGGVPLEKTGVRRADPAVGPTLGVIGFDVLSVANNHTVDYGWEGLESTMRSLRGAGCSVIGGGSTLDEAAAPVIRHVNGLRIGVLAYSCLTPAGARATEAGPGIACIRIRTSYEINPLIQIEEPGDPSAVAIRTWPLDEDLRDAVRRVRQLREQCEHVVVSLHWGFGSGGALAEYQAPLARSLIDAGASVIHGHHPHAVQGVEFHRGRPILYSAGIYMAEQWSQPASPVVMKMRAGMSKDGYVAYVQLCAGEVARVCLHPIVLDDAHQPTRATGTDFERIARQLVWLSTPLGTRIAVEGAAICAAPSGQTINQG</sequence>
<dbReference type="RefSeq" id="WP_143946073.1">
    <property type="nucleotide sequence ID" value="NZ_BAABMB010000001.1"/>
</dbReference>
<accession>A0A556B1Y2</accession>
<dbReference type="Gene3D" id="3.60.21.10">
    <property type="match status" value="1"/>
</dbReference>
<dbReference type="InterPro" id="IPR029052">
    <property type="entry name" value="Metallo-depent_PP-like"/>
</dbReference>
<dbReference type="SUPFAM" id="SSF56300">
    <property type="entry name" value="Metallo-dependent phosphatases"/>
    <property type="match status" value="1"/>
</dbReference>
<dbReference type="InterPro" id="IPR052169">
    <property type="entry name" value="CW_Biosynth-Accessory"/>
</dbReference>
<dbReference type="AlphaFoldDB" id="A0A556B1Y2"/>
<protein>
    <submittedName>
        <fullName evidence="3">CapA family protein</fullName>
    </submittedName>
</protein>
<feature type="domain" description="Capsule synthesis protein CapA" evidence="2">
    <location>
        <begin position="5"/>
        <end position="268"/>
    </location>
</feature>
<dbReference type="SMART" id="SM00854">
    <property type="entry name" value="PGA_cap"/>
    <property type="match status" value="1"/>
</dbReference>
<comment type="similarity">
    <text evidence="1">Belongs to the CapA family.</text>
</comment>
<dbReference type="InterPro" id="IPR019079">
    <property type="entry name" value="Capsule_synth_CapA"/>
</dbReference>